<proteinExistence type="predicted"/>
<dbReference type="EMBL" id="RPOH01000033">
    <property type="protein sequence ID" value="RPH28279.1"/>
    <property type="molecule type" value="Genomic_DNA"/>
</dbReference>
<gene>
    <name evidence="2" type="ORF">EHN07_09365</name>
</gene>
<feature type="transmembrane region" description="Helical" evidence="1">
    <location>
        <begin position="13"/>
        <end position="36"/>
    </location>
</feature>
<keyword evidence="1" id="KW-1133">Transmembrane helix</keyword>
<dbReference type="Proteomes" id="UP000268615">
    <property type="component" value="Unassembled WGS sequence"/>
</dbReference>
<evidence type="ECO:0000313" key="3">
    <source>
        <dbReference type="Proteomes" id="UP000268615"/>
    </source>
</evidence>
<keyword evidence="3" id="KW-1185">Reference proteome</keyword>
<evidence type="ECO:0000256" key="1">
    <source>
        <dbReference type="SAM" id="Phobius"/>
    </source>
</evidence>
<reference evidence="2 3" key="1">
    <citation type="submission" date="2018-11" db="EMBL/GenBank/DDBJ databases">
        <title>Draft genome sequence of Buttiauxella warmboldiae CCUG 35512.</title>
        <authorList>
            <person name="Salva-Serra F."/>
            <person name="Marathe N."/>
            <person name="Moore E."/>
            <person name="Svensson L."/>
            <person name="Engstrom-Jakobsson H."/>
        </authorList>
    </citation>
    <scope>NUCLEOTIDE SEQUENCE [LARGE SCALE GENOMIC DNA]</scope>
    <source>
        <strain evidence="2 3">CCUG 35512</strain>
    </source>
</reference>
<accession>A0A3N5E0A2</accession>
<organism evidence="2 3">
    <name type="scientific">Buttiauxella warmboldiae</name>
    <dbReference type="NCBI Taxonomy" id="82993"/>
    <lineage>
        <taxon>Bacteria</taxon>
        <taxon>Pseudomonadati</taxon>
        <taxon>Pseudomonadota</taxon>
        <taxon>Gammaproteobacteria</taxon>
        <taxon>Enterobacterales</taxon>
        <taxon>Enterobacteriaceae</taxon>
        <taxon>Buttiauxella</taxon>
    </lineage>
</organism>
<dbReference type="AlphaFoldDB" id="A0A3N5E0A2"/>
<feature type="non-terminal residue" evidence="2">
    <location>
        <position position="1"/>
    </location>
</feature>
<sequence length="41" mass="4598">VVFPSLTIVTGKVMLYLLGFLIAVIAGFLFTWFMGFNDPEE</sequence>
<keyword evidence="1" id="KW-0812">Transmembrane</keyword>
<name>A0A3N5E0A2_9ENTR</name>
<keyword evidence="1" id="KW-0472">Membrane</keyword>
<protein>
    <submittedName>
        <fullName evidence="2">PTS N-acetylmuramic acid IIB subunit / PTS N-acetylmuramic acid IIC subunit</fullName>
    </submittedName>
</protein>
<evidence type="ECO:0000313" key="2">
    <source>
        <dbReference type="EMBL" id="RPH28279.1"/>
    </source>
</evidence>
<comment type="caution">
    <text evidence="2">The sequence shown here is derived from an EMBL/GenBank/DDBJ whole genome shotgun (WGS) entry which is preliminary data.</text>
</comment>